<accession>B3DUR3</accession>
<evidence type="ECO:0000313" key="1">
    <source>
        <dbReference type="EMBL" id="ACD83066.1"/>
    </source>
</evidence>
<dbReference type="Proteomes" id="UP000009149">
    <property type="component" value="Chromosome"/>
</dbReference>
<protein>
    <submittedName>
        <fullName evidence="1">Uncharacterized protein</fullName>
    </submittedName>
</protein>
<dbReference type="EMBL" id="CP000975">
    <property type="protein sequence ID" value="ACD83066.1"/>
    <property type="molecule type" value="Genomic_DNA"/>
</dbReference>
<dbReference type="KEGG" id="min:Minf_1011"/>
<name>B3DUR3_METI4</name>
<gene>
    <name evidence="1" type="ordered locus">Minf_1011</name>
</gene>
<dbReference type="HOGENOM" id="CLU_2666888_0_0_0"/>
<organism evidence="1 2">
    <name type="scientific">Methylacidiphilum infernorum (isolate V4)</name>
    <name type="common">Methylokorus infernorum (strain V4)</name>
    <dbReference type="NCBI Taxonomy" id="481448"/>
    <lineage>
        <taxon>Bacteria</taxon>
        <taxon>Pseudomonadati</taxon>
        <taxon>Verrucomicrobiota</taxon>
        <taxon>Methylacidiphilae</taxon>
        <taxon>Methylacidiphilales</taxon>
        <taxon>Methylacidiphilaceae</taxon>
        <taxon>Methylacidiphilum (ex Ratnadevi et al. 2023)</taxon>
    </lineage>
</organism>
<proteinExistence type="predicted"/>
<reference evidence="1 2" key="1">
    <citation type="journal article" date="2008" name="Biol. Direct">
        <title>Complete genome sequence of the extremely acidophilic methanotroph isolate V4, Methylacidiphilum infernorum, a representative of the bacterial phylum Verrucomicrobia.</title>
        <authorList>
            <person name="Hou S."/>
            <person name="Makarova K.S."/>
            <person name="Saw J.H."/>
            <person name="Senin P."/>
            <person name="Ly B.V."/>
            <person name="Zhou Z."/>
            <person name="Ren Y."/>
            <person name="Wang J."/>
            <person name="Galperin M.Y."/>
            <person name="Omelchenko M.V."/>
            <person name="Wolf Y.I."/>
            <person name="Yutin N."/>
            <person name="Koonin E.V."/>
            <person name="Stott M.B."/>
            <person name="Mountain B.W."/>
            <person name="Crowe M.A."/>
            <person name="Smirnova A.V."/>
            <person name="Dunfield P.F."/>
            <person name="Feng L."/>
            <person name="Wang L."/>
            <person name="Alam M."/>
        </authorList>
    </citation>
    <scope>NUCLEOTIDE SEQUENCE [LARGE SCALE GENOMIC DNA]</scope>
    <source>
        <strain evidence="2">Isolate V4</strain>
    </source>
</reference>
<evidence type="ECO:0000313" key="2">
    <source>
        <dbReference type="Proteomes" id="UP000009149"/>
    </source>
</evidence>
<dbReference type="AlphaFoldDB" id="B3DUR3"/>
<sequence length="75" mass="8388">MQCQGQASTNSLVHPHGWRLAIACKNFSANREKRVIELVHPSIPDQESLIPIQANDLSFEIGDNEKLPRMAKGSY</sequence>